<evidence type="ECO:0000256" key="7">
    <source>
        <dbReference type="SAM" id="Phobius"/>
    </source>
</evidence>
<dbReference type="InterPro" id="IPR051423">
    <property type="entry name" value="CD225/Dispanin"/>
</dbReference>
<evidence type="ECO:0000256" key="1">
    <source>
        <dbReference type="ARBA" id="ARBA00004370"/>
    </source>
</evidence>
<evidence type="ECO:0000256" key="3">
    <source>
        <dbReference type="ARBA" id="ARBA00022692"/>
    </source>
</evidence>
<keyword evidence="5 7" id="KW-0472">Membrane</keyword>
<sequence>MDPNKSASAPPAGWNAGEKSETGMAAPPPYQDHPQYPHAGYPQPGPGYPHQGYEPGPQGGGQPPQYQYGQQPLAPGQQYPMQPGSIMVQPTVYVTRPPLAQPVNDYMGYSIFTMLCCCLPLGVAALIYSISTRDANMAGDQITAARNSNTARKLNHVSMGIGLTGMILTTRRAIRRGDLLAAGQSSTCARRLNNASLGIGIILVVCLTRFILPQMLR</sequence>
<dbReference type="AlphaFoldDB" id="A0AA47NAR9"/>
<dbReference type="GO" id="GO:0016020">
    <property type="term" value="C:membrane"/>
    <property type="evidence" value="ECO:0007669"/>
    <property type="project" value="UniProtKB-SubCell"/>
</dbReference>
<gene>
    <name evidence="8" type="primary">PRRT1</name>
    <name evidence="8" type="ORF">N1851_002067</name>
</gene>
<evidence type="ECO:0000256" key="4">
    <source>
        <dbReference type="ARBA" id="ARBA00022989"/>
    </source>
</evidence>
<protein>
    <submittedName>
        <fullName evidence="8">Proline-rich transmembrane protein 1</fullName>
    </submittedName>
</protein>
<organism evidence="8 9">
    <name type="scientific">Merluccius polli</name>
    <name type="common">Benguela hake</name>
    <name type="synonym">Merluccius cadenati</name>
    <dbReference type="NCBI Taxonomy" id="89951"/>
    <lineage>
        <taxon>Eukaryota</taxon>
        <taxon>Metazoa</taxon>
        <taxon>Chordata</taxon>
        <taxon>Craniata</taxon>
        <taxon>Vertebrata</taxon>
        <taxon>Euteleostomi</taxon>
        <taxon>Actinopterygii</taxon>
        <taxon>Neopterygii</taxon>
        <taxon>Teleostei</taxon>
        <taxon>Neoteleostei</taxon>
        <taxon>Acanthomorphata</taxon>
        <taxon>Zeiogadaria</taxon>
        <taxon>Gadariae</taxon>
        <taxon>Gadiformes</taxon>
        <taxon>Gadoidei</taxon>
        <taxon>Merlucciidae</taxon>
        <taxon>Merluccius</taxon>
    </lineage>
</organism>
<accession>A0AA47NAR9</accession>
<name>A0AA47NAR9_MERPO</name>
<keyword evidence="4 7" id="KW-1133">Transmembrane helix</keyword>
<reference evidence="8" key="1">
    <citation type="journal article" date="2023" name="Front. Mar. Sci.">
        <title>A new Merluccius polli reference genome to investigate the effects of global change in West African waters.</title>
        <authorList>
            <person name="Mateo J.L."/>
            <person name="Blanco-Fernandez C."/>
            <person name="Garcia-Vazquez E."/>
            <person name="Machado-Schiaffino G."/>
        </authorList>
    </citation>
    <scope>NUCLEOTIDE SEQUENCE</scope>
    <source>
        <strain evidence="8">C29</strain>
        <tissue evidence="8">Fin</tissue>
    </source>
</reference>
<dbReference type="PANTHER" id="PTHR14948">
    <property type="entry name" value="NG5"/>
    <property type="match status" value="1"/>
</dbReference>
<dbReference type="Pfam" id="PF04505">
    <property type="entry name" value="CD225"/>
    <property type="match status" value="1"/>
</dbReference>
<feature type="transmembrane region" description="Helical" evidence="7">
    <location>
        <begin position="194"/>
        <end position="212"/>
    </location>
</feature>
<dbReference type="InterPro" id="IPR007593">
    <property type="entry name" value="CD225/Dispanin_fam"/>
</dbReference>
<dbReference type="EMBL" id="JAOPHQ010000283">
    <property type="protein sequence ID" value="KAK0155588.1"/>
    <property type="molecule type" value="Genomic_DNA"/>
</dbReference>
<keyword evidence="9" id="KW-1185">Reference proteome</keyword>
<evidence type="ECO:0000313" key="9">
    <source>
        <dbReference type="Proteomes" id="UP001174136"/>
    </source>
</evidence>
<comment type="similarity">
    <text evidence="2">Belongs to the CD225/Dispanin family.</text>
</comment>
<dbReference type="PANTHER" id="PTHR14948:SF46">
    <property type="entry name" value="DISPANIN SUBFAMILY A MEMBER 2B-LIKE-RELATED"/>
    <property type="match status" value="1"/>
</dbReference>
<comment type="caution">
    <text evidence="8">The sequence shown here is derived from an EMBL/GenBank/DDBJ whole genome shotgun (WGS) entry which is preliminary data.</text>
</comment>
<evidence type="ECO:0000313" key="8">
    <source>
        <dbReference type="EMBL" id="KAK0155588.1"/>
    </source>
</evidence>
<feature type="region of interest" description="Disordered" evidence="6">
    <location>
        <begin position="1"/>
        <end position="81"/>
    </location>
</feature>
<dbReference type="Proteomes" id="UP001174136">
    <property type="component" value="Unassembled WGS sequence"/>
</dbReference>
<evidence type="ECO:0000256" key="6">
    <source>
        <dbReference type="SAM" id="MobiDB-lite"/>
    </source>
</evidence>
<comment type="subcellular location">
    <subcellularLocation>
        <location evidence="1">Membrane</location>
    </subcellularLocation>
</comment>
<feature type="compositionally biased region" description="Low complexity" evidence="6">
    <location>
        <begin position="32"/>
        <end position="56"/>
    </location>
</feature>
<feature type="transmembrane region" description="Helical" evidence="7">
    <location>
        <begin position="106"/>
        <end position="128"/>
    </location>
</feature>
<feature type="compositionally biased region" description="Low complexity" evidence="6">
    <location>
        <begin position="63"/>
        <end position="80"/>
    </location>
</feature>
<evidence type="ECO:0000256" key="5">
    <source>
        <dbReference type="ARBA" id="ARBA00023136"/>
    </source>
</evidence>
<evidence type="ECO:0000256" key="2">
    <source>
        <dbReference type="ARBA" id="ARBA00006843"/>
    </source>
</evidence>
<proteinExistence type="inferred from homology"/>
<keyword evidence="3 7" id="KW-0812">Transmembrane</keyword>